<dbReference type="AlphaFoldDB" id="A0A8R1IR88"/>
<feature type="compositionally biased region" description="Low complexity" evidence="1">
    <location>
        <begin position="24"/>
        <end position="35"/>
    </location>
</feature>
<evidence type="ECO:0000313" key="3">
    <source>
        <dbReference type="Proteomes" id="UP000005237"/>
    </source>
</evidence>
<feature type="compositionally biased region" description="Basic and acidic residues" evidence="1">
    <location>
        <begin position="222"/>
        <end position="241"/>
    </location>
</feature>
<feature type="region of interest" description="Disordered" evidence="1">
    <location>
        <begin position="222"/>
        <end position="252"/>
    </location>
</feature>
<feature type="region of interest" description="Disordered" evidence="1">
    <location>
        <begin position="270"/>
        <end position="293"/>
    </location>
</feature>
<dbReference type="EnsemblMetazoa" id="CJA40373b.1">
    <property type="protein sequence ID" value="CJA40373b.1"/>
    <property type="gene ID" value="WBGene00216221"/>
</dbReference>
<organism evidence="2 3">
    <name type="scientific">Caenorhabditis japonica</name>
    <dbReference type="NCBI Taxonomy" id="281687"/>
    <lineage>
        <taxon>Eukaryota</taxon>
        <taxon>Metazoa</taxon>
        <taxon>Ecdysozoa</taxon>
        <taxon>Nematoda</taxon>
        <taxon>Chromadorea</taxon>
        <taxon>Rhabditida</taxon>
        <taxon>Rhabditina</taxon>
        <taxon>Rhabditomorpha</taxon>
        <taxon>Rhabditoidea</taxon>
        <taxon>Rhabditidae</taxon>
        <taxon>Peloderinae</taxon>
        <taxon>Caenorhabditis</taxon>
    </lineage>
</organism>
<name>A0A8R1IR88_CAEJA</name>
<evidence type="ECO:0000256" key="1">
    <source>
        <dbReference type="SAM" id="MobiDB-lite"/>
    </source>
</evidence>
<protein>
    <submittedName>
        <fullName evidence="2">Major sperm protein</fullName>
    </submittedName>
</protein>
<keyword evidence="3" id="KW-1185">Reference proteome</keyword>
<dbReference type="Proteomes" id="UP000005237">
    <property type="component" value="Unassembled WGS sequence"/>
</dbReference>
<feature type="region of interest" description="Disordered" evidence="1">
    <location>
        <begin position="1"/>
        <end position="39"/>
    </location>
</feature>
<reference evidence="2" key="2">
    <citation type="submission" date="2022-06" db="UniProtKB">
        <authorList>
            <consortium name="EnsemblMetazoa"/>
        </authorList>
    </citation>
    <scope>IDENTIFICATION</scope>
    <source>
        <strain evidence="2">DF5081</strain>
    </source>
</reference>
<evidence type="ECO:0000313" key="2">
    <source>
        <dbReference type="EnsemblMetazoa" id="CJA40373b.1"/>
    </source>
</evidence>
<sequence length="434" mass="51221">MTTNMKRLGVDPPRGVLDPKEAVSPSSGPRSGWSRQAVPSRVVPARRYGQRFLDKKEYDLKYSSSIQINDKILSPKFRRKLHEVLSKMSVDENKKNLLNIINLFNSNEFDHDNRKSVSEILGDKGLLDFSMIKYLNDFNSQAVQYLNSKDRSQQAFRIRFIEKYLDFLLREMNNGRPNNQFSSGVTMHQNPSPAERDIFTLIEPKLVYPKQKNWEKTHHVIPIDERPNRRTEPRRVQISERQRRRNNQRQREEIAQVPNILLRIHPEQYGQTEQQPQQWMEQQPSFPSPEYETHQGQLLSPVLQESGPVSNTVIPRKRQNHDDEYLQHKKFRQQDYCAPPNDMLCQPATNVSKDDLDFMSEFLVFENRLNPIKEYPIPQNITMENIEENYQNNFENQISYEFHGAHQYQEREYQPQPTSKWDPELQAALLELGV</sequence>
<accession>A0A8R1IR88</accession>
<reference evidence="3" key="1">
    <citation type="submission" date="2010-08" db="EMBL/GenBank/DDBJ databases">
        <authorList>
            <consortium name="Caenorhabditis japonica Sequencing Consortium"/>
            <person name="Wilson R.K."/>
        </authorList>
    </citation>
    <scope>NUCLEOTIDE SEQUENCE [LARGE SCALE GENOMIC DNA]</scope>
    <source>
        <strain evidence="3">DF5081</strain>
    </source>
</reference>
<feature type="compositionally biased region" description="Low complexity" evidence="1">
    <location>
        <begin position="270"/>
        <end position="284"/>
    </location>
</feature>
<proteinExistence type="predicted"/>